<evidence type="ECO:0000256" key="1">
    <source>
        <dbReference type="ARBA" id="ARBA00001324"/>
    </source>
</evidence>
<evidence type="ECO:0000256" key="10">
    <source>
        <dbReference type="SAM" id="SignalP"/>
    </source>
</evidence>
<comment type="caution">
    <text evidence="13">The sequence shown here is derived from an EMBL/GenBank/DDBJ whole genome shotgun (WGS) entry which is preliminary data.</text>
</comment>
<organism evidence="13 14">
    <name type="scientific">Daldinia eschscholtzii</name>
    <dbReference type="NCBI Taxonomy" id="292717"/>
    <lineage>
        <taxon>Eukaryota</taxon>
        <taxon>Fungi</taxon>
        <taxon>Dikarya</taxon>
        <taxon>Ascomycota</taxon>
        <taxon>Pezizomycotina</taxon>
        <taxon>Sordariomycetes</taxon>
        <taxon>Xylariomycetidae</taxon>
        <taxon>Xylariales</taxon>
        <taxon>Hypoxylaceae</taxon>
        <taxon>Daldinia</taxon>
    </lineage>
</organism>
<accession>A0AAX6MBV4</accession>
<proteinExistence type="inferred from homology"/>
<keyword evidence="14" id="KW-1185">Reference proteome</keyword>
<evidence type="ECO:0000256" key="7">
    <source>
        <dbReference type="ARBA" id="ARBA00023239"/>
    </source>
</evidence>
<evidence type="ECO:0000256" key="4">
    <source>
        <dbReference type="ARBA" id="ARBA00012437"/>
    </source>
</evidence>
<evidence type="ECO:0000313" key="13">
    <source>
        <dbReference type="EMBL" id="KAK6949944.1"/>
    </source>
</evidence>
<evidence type="ECO:0000256" key="8">
    <source>
        <dbReference type="ARBA" id="ARBA00023277"/>
    </source>
</evidence>
<gene>
    <name evidence="13" type="ORF">Daesc_008267</name>
</gene>
<dbReference type="InterPro" id="IPR008979">
    <property type="entry name" value="Galactose-bd-like_sf"/>
</dbReference>
<dbReference type="Gene3D" id="2.60.120.260">
    <property type="entry name" value="Galactose-binding domain-like"/>
    <property type="match status" value="1"/>
</dbReference>
<dbReference type="Pfam" id="PF14683">
    <property type="entry name" value="CBM-like"/>
    <property type="match status" value="1"/>
</dbReference>
<dbReference type="CDD" id="cd10320">
    <property type="entry name" value="RGL4_N"/>
    <property type="match status" value="1"/>
</dbReference>
<evidence type="ECO:0000256" key="9">
    <source>
        <dbReference type="ARBA" id="ARBA00023326"/>
    </source>
</evidence>
<evidence type="ECO:0000256" key="3">
    <source>
        <dbReference type="ARBA" id="ARBA00010418"/>
    </source>
</evidence>
<dbReference type="EC" id="4.2.2.23" evidence="4"/>
<feature type="domain" description="Rhamnogalacturonan lyase" evidence="11">
    <location>
        <begin position="408"/>
        <end position="561"/>
    </location>
</feature>
<dbReference type="PANTHER" id="PTHR32018:SF1">
    <property type="entry name" value="RHAMNOGALACTURONAN ENDOLYASE"/>
    <property type="match status" value="1"/>
</dbReference>
<dbReference type="PANTHER" id="PTHR32018">
    <property type="entry name" value="RHAMNOGALACTURONATE LYASE FAMILY PROTEIN"/>
    <property type="match status" value="1"/>
</dbReference>
<evidence type="ECO:0000259" key="11">
    <source>
        <dbReference type="Pfam" id="PF14683"/>
    </source>
</evidence>
<keyword evidence="9" id="KW-0624">Polysaccharide degradation</keyword>
<keyword evidence="6 10" id="KW-0732">Signal</keyword>
<comment type="subcellular location">
    <subcellularLocation>
        <location evidence="2">Secreted</location>
    </subcellularLocation>
</comment>
<dbReference type="CDD" id="cd10316">
    <property type="entry name" value="RGL4_M"/>
    <property type="match status" value="1"/>
</dbReference>
<comment type="catalytic activity">
    <reaction evidence="1">
        <text>Endotype eliminative cleavage of L-alpha-rhamnopyranosyl-(1-&gt;4)-alpha-D-galactopyranosyluronic acid bonds of rhamnogalacturonan I domains in ramified hairy regions of pectin leaving L-rhamnopyranose at the reducing end and 4-deoxy-4,5-unsaturated D-galactopyranosyluronic acid at the non-reducing end.</text>
        <dbReference type="EC" id="4.2.2.23"/>
    </reaction>
</comment>
<feature type="domain" description="Rhamnogalacturonan lyase" evidence="12">
    <location>
        <begin position="310"/>
        <end position="369"/>
    </location>
</feature>
<evidence type="ECO:0000256" key="6">
    <source>
        <dbReference type="ARBA" id="ARBA00022729"/>
    </source>
</evidence>
<dbReference type="Gene3D" id="2.70.98.10">
    <property type="match status" value="1"/>
</dbReference>
<reference evidence="13 14" key="1">
    <citation type="journal article" date="2024" name="Front Chem Biol">
        <title>Unveiling the potential of Daldinia eschscholtzii MFLUCC 19-0629 through bioactivity and bioinformatics studies for enhanced sustainable agriculture production.</title>
        <authorList>
            <person name="Brooks S."/>
            <person name="Weaver J.A."/>
            <person name="Klomchit A."/>
            <person name="Alharthi S.A."/>
            <person name="Onlamun T."/>
            <person name="Nurani R."/>
            <person name="Vong T.K."/>
            <person name="Alberti F."/>
            <person name="Greco C."/>
        </authorList>
    </citation>
    <scope>NUCLEOTIDE SEQUENCE [LARGE SCALE GENOMIC DNA]</scope>
    <source>
        <strain evidence="13">MFLUCC 19-0629</strain>
    </source>
</reference>
<dbReference type="InterPro" id="IPR051850">
    <property type="entry name" value="Polysacch_Lyase_4"/>
</dbReference>
<dbReference type="InterPro" id="IPR014718">
    <property type="entry name" value="GH-type_carb-bd"/>
</dbReference>
<dbReference type="InterPro" id="IPR013784">
    <property type="entry name" value="Carb-bd-like_fold"/>
</dbReference>
<dbReference type="Pfam" id="PF14686">
    <property type="entry name" value="fn3_3"/>
    <property type="match status" value="1"/>
</dbReference>
<sequence>MRVNVLAPWVSALILLPLASSEPSMTIISENVTRISNGDTFSMDVESSGYVTRMWWNGREIVGNATGGYTDTGGKTTFNFTSGPTLIEKTDSMIHVGFHNADFGDVYYVLFSGLDGHYQYVINQNLGYQGEVRSLYRLDPLQFTWGRTNIKNAPLPAIQDIEMGYKVQDETWQRPNGSYITKYDFSCYVRDLDFHGIYGDGVGAYVIAPGKDYYIGDHLKQELMLHRESSTDDAVLLHMYHGTHYNSEFSNLIPPGKMWGPWLFYINDGDLDDAAARSKKEDAAWPYPWLRDDKYQQRGTVQGQLILSDGRPAAGAAIFLGDEDGAETNNQGSNYQYTTYADANGSFILNHVRREKAYRLLAWANGGALADVEGVHNGTAVEFANADSSDIDLGIITWEVPVDRHLAWRIGDFDRKTLGFRLGGAQMEHGLSDACPANLVYAIGSTQENDWCFAQSAQGNWTVIFPEADEGVRERGAVLSLSFAGYTSQNGYGLGRDSYAFPEIEPTGLNVSMNQQLVGTIVSENATDGALYRSATTSGGYYARQFIIPGEMFLSDRANRLDL</sequence>
<dbReference type="GO" id="GO:0030246">
    <property type="term" value="F:carbohydrate binding"/>
    <property type="evidence" value="ECO:0007669"/>
    <property type="project" value="InterPro"/>
</dbReference>
<dbReference type="GO" id="GO:0102210">
    <property type="term" value="F:rhamnogalacturonan endolyase activity"/>
    <property type="evidence" value="ECO:0007669"/>
    <property type="project" value="UniProtKB-EC"/>
</dbReference>
<name>A0AAX6MBV4_9PEZI</name>
<keyword evidence="5" id="KW-0964">Secreted</keyword>
<dbReference type="GO" id="GO:0000272">
    <property type="term" value="P:polysaccharide catabolic process"/>
    <property type="evidence" value="ECO:0007669"/>
    <property type="project" value="UniProtKB-KW"/>
</dbReference>
<keyword evidence="8" id="KW-0119">Carbohydrate metabolism</keyword>
<protein>
    <recommendedName>
        <fullName evidence="4">rhamnogalacturonan endolyase</fullName>
        <ecNumber evidence="4">4.2.2.23</ecNumber>
    </recommendedName>
</protein>
<dbReference type="SUPFAM" id="SSF49785">
    <property type="entry name" value="Galactose-binding domain-like"/>
    <property type="match status" value="1"/>
</dbReference>
<dbReference type="InterPro" id="IPR029411">
    <property type="entry name" value="RG-lyase_III"/>
</dbReference>
<dbReference type="SUPFAM" id="SSF49452">
    <property type="entry name" value="Starch-binding domain-like"/>
    <property type="match status" value="1"/>
</dbReference>
<evidence type="ECO:0000256" key="2">
    <source>
        <dbReference type="ARBA" id="ARBA00004613"/>
    </source>
</evidence>
<dbReference type="Proteomes" id="UP001369815">
    <property type="component" value="Unassembled WGS sequence"/>
</dbReference>
<dbReference type="EMBL" id="JBANMG010000008">
    <property type="protein sequence ID" value="KAK6949944.1"/>
    <property type="molecule type" value="Genomic_DNA"/>
</dbReference>
<feature type="chain" id="PRO_5043847875" description="rhamnogalacturonan endolyase" evidence="10">
    <location>
        <begin position="22"/>
        <end position="563"/>
    </location>
</feature>
<feature type="signal peptide" evidence="10">
    <location>
        <begin position="1"/>
        <end position="21"/>
    </location>
</feature>
<comment type="similarity">
    <text evidence="3">Belongs to the polysaccharide lyase 4 family.</text>
</comment>
<evidence type="ECO:0000313" key="14">
    <source>
        <dbReference type="Proteomes" id="UP001369815"/>
    </source>
</evidence>
<evidence type="ECO:0000259" key="12">
    <source>
        <dbReference type="Pfam" id="PF14686"/>
    </source>
</evidence>
<dbReference type="GO" id="GO:0005576">
    <property type="term" value="C:extracellular region"/>
    <property type="evidence" value="ECO:0007669"/>
    <property type="project" value="UniProtKB-SubCell"/>
</dbReference>
<dbReference type="AlphaFoldDB" id="A0AAX6MBV4"/>
<evidence type="ECO:0000256" key="5">
    <source>
        <dbReference type="ARBA" id="ARBA00022525"/>
    </source>
</evidence>
<keyword evidence="7" id="KW-0456">Lyase</keyword>
<dbReference type="SUPFAM" id="SSF74650">
    <property type="entry name" value="Galactose mutarotase-like"/>
    <property type="match status" value="1"/>
</dbReference>
<dbReference type="InterPro" id="IPR011013">
    <property type="entry name" value="Gal_mutarotase_sf_dom"/>
</dbReference>
<dbReference type="InterPro" id="IPR029413">
    <property type="entry name" value="RG-lyase_II"/>
</dbReference>